<dbReference type="EMBL" id="CP006880">
    <property type="protein sequence ID" value="AJD46266.1"/>
    <property type="molecule type" value="Genomic_DNA"/>
</dbReference>
<dbReference type="Pfam" id="PF02738">
    <property type="entry name" value="MoCoBD_1"/>
    <property type="match status" value="1"/>
</dbReference>
<reference evidence="2 3" key="1">
    <citation type="submission" date="2013-11" db="EMBL/GenBank/DDBJ databases">
        <title>Complete genome sequence of Rhizobium gallicum bv. gallicum R602.</title>
        <authorList>
            <person name="Bustos P."/>
            <person name="Santamaria R.I."/>
            <person name="Lozano L."/>
            <person name="Acosta J.L."/>
            <person name="Ormeno-Orrillo E."/>
            <person name="Rogel M.A."/>
            <person name="Romero D."/>
            <person name="Cevallos M.A."/>
            <person name="Martinez-Romero E."/>
            <person name="Gonzalez V."/>
        </authorList>
    </citation>
    <scope>NUCLEOTIDE SEQUENCE [LARGE SCALE GENOMIC DNA]</scope>
    <source>
        <strain evidence="2 3">R602</strain>
        <plasmid evidence="2 3">pRgalR602c</plasmid>
    </source>
</reference>
<dbReference type="PIRSF" id="PIRSF036389">
    <property type="entry name" value="IOR_B"/>
    <property type="match status" value="1"/>
</dbReference>
<dbReference type="InterPro" id="IPR052516">
    <property type="entry name" value="N-heterocyclic_Hydroxylase"/>
</dbReference>
<organism evidence="2 3">
    <name type="scientific">Rhizobium gallicum bv. gallicum R602sp</name>
    <dbReference type="NCBI Taxonomy" id="1041138"/>
    <lineage>
        <taxon>Bacteria</taxon>
        <taxon>Pseudomonadati</taxon>
        <taxon>Pseudomonadota</taxon>
        <taxon>Alphaproteobacteria</taxon>
        <taxon>Hyphomicrobiales</taxon>
        <taxon>Rhizobiaceae</taxon>
        <taxon>Rhizobium/Agrobacterium group</taxon>
        <taxon>Rhizobium</taxon>
    </lineage>
</organism>
<dbReference type="InterPro" id="IPR046867">
    <property type="entry name" value="AldOxase/xan_DH_MoCoBD2"/>
</dbReference>
<dbReference type="HOGENOM" id="CLU_013917_0_0_5"/>
<dbReference type="SUPFAM" id="SSF56003">
    <property type="entry name" value="Molybdenum cofactor-binding domain"/>
    <property type="match status" value="2"/>
</dbReference>
<proteinExistence type="predicted"/>
<dbReference type="InterPro" id="IPR008274">
    <property type="entry name" value="AldOxase/xan_DH_MoCoBD1"/>
</dbReference>
<dbReference type="PANTHER" id="PTHR47495:SF2">
    <property type="entry name" value="ALDEHYDE DEHYDROGENASE"/>
    <property type="match status" value="1"/>
</dbReference>
<dbReference type="Proteomes" id="UP000031368">
    <property type="component" value="Plasmid pRgalR602c"/>
</dbReference>
<evidence type="ECO:0000313" key="2">
    <source>
        <dbReference type="EMBL" id="AJD46266.1"/>
    </source>
</evidence>
<dbReference type="PANTHER" id="PTHR47495">
    <property type="entry name" value="ALDEHYDE DEHYDROGENASE"/>
    <property type="match status" value="1"/>
</dbReference>
<dbReference type="Pfam" id="PF20256">
    <property type="entry name" value="MoCoBD_2"/>
    <property type="match status" value="2"/>
</dbReference>
<dbReference type="KEGG" id="rga:RGR602_PC02247"/>
<dbReference type="RefSeq" id="WP_040116282.1">
    <property type="nucleotide sequence ID" value="NZ_CP006880.1"/>
</dbReference>
<dbReference type="SMART" id="SM01008">
    <property type="entry name" value="Ald_Xan_dh_C"/>
    <property type="match status" value="1"/>
</dbReference>
<accession>A0A0B4XGQ9</accession>
<dbReference type="InterPro" id="IPR000674">
    <property type="entry name" value="Ald_Oxase/Xan_DH_a/b"/>
</dbReference>
<evidence type="ECO:0000313" key="3">
    <source>
        <dbReference type="Proteomes" id="UP000031368"/>
    </source>
</evidence>
<dbReference type="PROSITE" id="PS51318">
    <property type="entry name" value="TAT"/>
    <property type="match status" value="1"/>
</dbReference>
<dbReference type="GO" id="GO:0016491">
    <property type="term" value="F:oxidoreductase activity"/>
    <property type="evidence" value="ECO:0007669"/>
    <property type="project" value="InterPro"/>
</dbReference>
<feature type="domain" description="Aldehyde oxidase/xanthine dehydrogenase a/b hammerhead" evidence="1">
    <location>
        <begin position="227"/>
        <end position="305"/>
    </location>
</feature>
<keyword evidence="2" id="KW-0614">Plasmid</keyword>
<dbReference type="AlphaFoldDB" id="A0A0B4XGQ9"/>
<dbReference type="InterPro" id="IPR037165">
    <property type="entry name" value="AldOxase/xan_DH_Mopterin-bd_sf"/>
</dbReference>
<dbReference type="InterPro" id="IPR006311">
    <property type="entry name" value="TAT_signal"/>
</dbReference>
<dbReference type="InterPro" id="IPR012368">
    <property type="entry name" value="OxRdtase_Mopterin-bd_su_IorB"/>
</dbReference>
<dbReference type="Gene3D" id="3.30.365.10">
    <property type="entry name" value="Aldehyde oxidase/xanthine dehydrogenase, molybdopterin binding domain"/>
    <property type="match status" value="4"/>
</dbReference>
<protein>
    <submittedName>
        <fullName evidence="2">Oxidoreductase molybdopterin-binding subunit IorB-related protein</fullName>
    </submittedName>
</protein>
<gene>
    <name evidence="2" type="ORF">RGR602_PC02247</name>
</gene>
<sequence>MIPKLMQSLVLPVAKTQASRRQFMLGALAAGGGVAVGYHILASSPAAASETAADANKAAAFTPYLTIDGDGRVMVLSSQFEMGQGSYNGLATLVAEELDADWSSIDVQGVAGNVKAYGNVAFGGAIQGTGGSTSMVTSWERYRKAGAAARAMLVAAAASEWGVQPAEITVENGVLAHPSGKTAGFGAFAAKAAAMPVPADVKLKQPADWKLIGNAKLKRFDSARKTNGTEQYTIDVKLPGMLTAVMIHPPMFGAKVKSFDAAAARAVKRVVDVVETPRGIAVVAEHMWAAIKGREAVKVVWDETAAEKRGTPELMAMYRDLAGKAPKAVARKDGDPDAGFAAAAKVIEATFEFPYLAHSAMEPLNAVARRNDDGTLEIWGGHQFPDVYQMLAGQIVGITPDKVQLHVMKTGGSFGRRAVFDGDVVVESVYVAKAIGFRAPVKVQWTREDDMRAGRYRPSYVHTLKAGIDGDGKLVAWSNHIVGQSIMAKTMFEGAIQNGVDPTSVEGANNLPYAIPNQAVGLTTTDVGVPVLWWRSVGSTHTAFAAETFIDEVAEAAGRDPIEYRLSMLDPQSRHAVVLKLAAEKAEWTKPLPKGRFRGVSVAESFGSVVAQIAEVSTDDSGGIKVERVVAAVDCGLAVNPDQVRAQVEGGIGFGLGAILGEEITLTSGKVDQGNFDTYTPLRIDAMPVVEVHILASANPPSGIGEPGVPPIGPAVANAIYKALGKRIRAMPFAKTLNA</sequence>
<keyword evidence="3" id="KW-1185">Reference proteome</keyword>
<geneLocation type="plasmid" evidence="2 3">
    <name>pRgalR602c</name>
</geneLocation>
<name>A0A0B4XGQ9_9HYPH</name>
<dbReference type="Gene3D" id="3.90.1170.50">
    <property type="entry name" value="Aldehyde oxidase/xanthine dehydrogenase, a/b hammerhead"/>
    <property type="match status" value="1"/>
</dbReference>
<evidence type="ECO:0000259" key="1">
    <source>
        <dbReference type="SMART" id="SM01008"/>
    </source>
</evidence>